<dbReference type="Proteomes" id="UP000824165">
    <property type="component" value="Unassembled WGS sequence"/>
</dbReference>
<proteinExistence type="predicted"/>
<name>A0A9D1H1E6_9FIRM</name>
<dbReference type="InterPro" id="IPR025617">
    <property type="entry name" value="YqzL"/>
</dbReference>
<gene>
    <name evidence="1" type="ORF">IAA60_01145</name>
</gene>
<evidence type="ECO:0000313" key="1">
    <source>
        <dbReference type="EMBL" id="HIT84488.1"/>
    </source>
</evidence>
<evidence type="ECO:0000313" key="2">
    <source>
        <dbReference type="Proteomes" id="UP000824165"/>
    </source>
</evidence>
<dbReference type="AlphaFoldDB" id="A0A9D1H1E6"/>
<comment type="caution">
    <text evidence="1">The sequence shown here is derived from an EMBL/GenBank/DDBJ whole genome shotgun (WGS) entry which is preliminary data.</text>
</comment>
<dbReference type="EMBL" id="DVLU01000007">
    <property type="protein sequence ID" value="HIT84488.1"/>
    <property type="molecule type" value="Genomic_DNA"/>
</dbReference>
<reference evidence="1" key="2">
    <citation type="journal article" date="2021" name="PeerJ">
        <title>Extensive microbial diversity within the chicken gut microbiome revealed by metagenomics and culture.</title>
        <authorList>
            <person name="Gilroy R."/>
            <person name="Ravi A."/>
            <person name="Getino M."/>
            <person name="Pursley I."/>
            <person name="Horton D.L."/>
            <person name="Alikhan N.F."/>
            <person name="Baker D."/>
            <person name="Gharbi K."/>
            <person name="Hall N."/>
            <person name="Watson M."/>
            <person name="Adriaenssens E.M."/>
            <person name="Foster-Nyarko E."/>
            <person name="Jarju S."/>
            <person name="Secka A."/>
            <person name="Antonio M."/>
            <person name="Oren A."/>
            <person name="Chaudhuri R.R."/>
            <person name="La Ragione R."/>
            <person name="Hildebrand F."/>
            <person name="Pallen M.J."/>
        </authorList>
    </citation>
    <scope>NUCLEOTIDE SEQUENCE</scope>
    <source>
        <strain evidence="1">CHK181-108</strain>
    </source>
</reference>
<reference evidence="1" key="1">
    <citation type="submission" date="2020-10" db="EMBL/GenBank/DDBJ databases">
        <authorList>
            <person name="Gilroy R."/>
        </authorList>
    </citation>
    <scope>NUCLEOTIDE SEQUENCE</scope>
    <source>
        <strain evidence="1">CHK181-108</strain>
    </source>
</reference>
<accession>A0A9D1H1E6</accession>
<organism evidence="1 2">
    <name type="scientific">Candidatus Ornithomonoglobus intestinigallinarum</name>
    <dbReference type="NCBI Taxonomy" id="2840894"/>
    <lineage>
        <taxon>Bacteria</taxon>
        <taxon>Bacillati</taxon>
        <taxon>Bacillota</taxon>
        <taxon>Clostridia</taxon>
        <taxon>Candidatus Ornithomonoglobus</taxon>
    </lineage>
</organism>
<protein>
    <submittedName>
        <fullName evidence="1">YqzL family protein</fullName>
    </submittedName>
</protein>
<sequence length="47" mass="5364">MELIRNISWEAFIETGDIEAYLIYKSVSEKIQKADADIWESSKSAAL</sequence>
<dbReference type="Pfam" id="PF14006">
    <property type="entry name" value="YqzL"/>
    <property type="match status" value="1"/>
</dbReference>